<dbReference type="AlphaFoldDB" id="A0A553UIX2"/>
<dbReference type="EMBL" id="VKGC01000029">
    <property type="protein sequence ID" value="TSA80143.1"/>
    <property type="molecule type" value="Genomic_DNA"/>
</dbReference>
<sequence>MALLAPLLKRLLRLYRYFSAFKPACCRYYPTCSAYALWLIHCESLPKALYKIAKRILSCHPYTSGGIAYPVGSKHIQPMFCAPKEVTLAYFLVPLNPKTPSPYYILKVHSERQ</sequence>
<comment type="caution">
    <text evidence="1">The sequence shown here is derived from an EMBL/GenBank/DDBJ whole genome shotgun (WGS) entry which is preliminary data.</text>
</comment>
<proteinExistence type="predicted"/>
<dbReference type="Proteomes" id="UP000319322">
    <property type="component" value="Unassembled WGS sequence"/>
</dbReference>
<dbReference type="SMART" id="SM01234">
    <property type="entry name" value="Haemolytic"/>
    <property type="match status" value="1"/>
</dbReference>
<evidence type="ECO:0000313" key="1">
    <source>
        <dbReference type="EMBL" id="TSA80143.1"/>
    </source>
</evidence>
<protein>
    <submittedName>
        <fullName evidence="1">Membrane protein insertion efficiency factor YidD</fullName>
    </submittedName>
</protein>
<reference evidence="2" key="1">
    <citation type="submission" date="2019-07" db="EMBL/GenBank/DDBJ databases">
        <title>Helicobacter labacensis sp. nov., Helicobacter mehlei sp. nov. and Helicobacter vulpis sp. nov., isolated from gastric mucosa of red fox (Vulpis vulpis).</title>
        <authorList>
            <person name="Papic B."/>
        </authorList>
    </citation>
    <scope>NUCLEOTIDE SEQUENCE [LARGE SCALE GENOMIC DNA]</scope>
    <source>
        <strain evidence="2">L8b</strain>
    </source>
</reference>
<name>A0A553UIX2_9HELI</name>
<gene>
    <name evidence="1" type="primary">yidD</name>
    <name evidence="1" type="ORF">FNE76_07450</name>
</gene>
<evidence type="ECO:0000313" key="2">
    <source>
        <dbReference type="Proteomes" id="UP000319322"/>
    </source>
</evidence>
<reference evidence="1 2" key="2">
    <citation type="submission" date="2019-07" db="EMBL/GenBank/DDBJ databases">
        <title>Helicobacter labacensis sp. nov., Helicobacter mehlei sp. nov. and Helicobacter vulpis sp. nov., isolated from gastric mucosa of red fox (Vulpis vulpis).</title>
        <authorList>
            <person name="Kusar D."/>
            <person name="Gruntar I."/>
            <person name="Pate M."/>
            <person name="Zajc U."/>
            <person name="Ocepek M."/>
        </authorList>
    </citation>
    <scope>NUCLEOTIDE SEQUENCE [LARGE SCALE GENOMIC DNA]</scope>
    <source>
        <strain evidence="1 2">L8b</strain>
    </source>
</reference>
<dbReference type="RefSeq" id="WP_120948742.1">
    <property type="nucleotide sequence ID" value="NZ_QXQP01000018.1"/>
</dbReference>
<keyword evidence="2" id="KW-1185">Reference proteome</keyword>
<dbReference type="OrthoDB" id="9801753at2"/>
<dbReference type="InterPro" id="IPR002696">
    <property type="entry name" value="Membr_insert_effic_factor_YidD"/>
</dbReference>
<dbReference type="NCBIfam" id="TIGR00278">
    <property type="entry name" value="membrane protein insertion efficiency factor YidD"/>
    <property type="match status" value="1"/>
</dbReference>
<accession>A0A553UIX2</accession>
<organism evidence="1 2">
    <name type="scientific">Helicobacter mehlei</name>
    <dbReference type="NCBI Taxonomy" id="2316080"/>
    <lineage>
        <taxon>Bacteria</taxon>
        <taxon>Pseudomonadati</taxon>
        <taxon>Campylobacterota</taxon>
        <taxon>Epsilonproteobacteria</taxon>
        <taxon>Campylobacterales</taxon>
        <taxon>Helicobacteraceae</taxon>
        <taxon>Helicobacter</taxon>
    </lineage>
</organism>
<reference evidence="1 2" key="3">
    <citation type="submission" date="2019-07" db="EMBL/GenBank/DDBJ databases">
        <authorList>
            <person name="Papic B."/>
        </authorList>
    </citation>
    <scope>NUCLEOTIDE SEQUENCE [LARGE SCALE GENOMIC DNA]</scope>
    <source>
        <strain evidence="1 2">L8b</strain>
    </source>
</reference>
<dbReference type="Pfam" id="PF01809">
    <property type="entry name" value="YidD"/>
    <property type="match status" value="1"/>
</dbReference>